<comment type="caution">
    <text evidence="2">The sequence shown here is derived from an EMBL/GenBank/DDBJ whole genome shotgun (WGS) entry which is preliminary data.</text>
</comment>
<evidence type="ECO:0000313" key="3">
    <source>
        <dbReference type="Proteomes" id="UP000016361"/>
    </source>
</evidence>
<evidence type="ECO:0000259" key="1">
    <source>
        <dbReference type="PROSITE" id="PS50995"/>
    </source>
</evidence>
<dbReference type="PATRIC" id="fig|1423780.4.peg.1934"/>
<dbReference type="EMBL" id="BASH01000005">
    <property type="protein sequence ID" value="GAD17115.1"/>
    <property type="molecule type" value="Genomic_DNA"/>
</dbReference>
<dbReference type="InterPro" id="IPR036388">
    <property type="entry name" value="WH-like_DNA-bd_sf"/>
</dbReference>
<dbReference type="PROSITE" id="PS50995">
    <property type="entry name" value="HTH_MARR_2"/>
    <property type="match status" value="1"/>
</dbReference>
<dbReference type="GeneID" id="301046941"/>
<feature type="domain" description="HTH marR-type" evidence="1">
    <location>
        <begin position="3"/>
        <end position="145"/>
    </location>
</feature>
<reference evidence="3" key="1">
    <citation type="journal article" date="2013" name="Genome Announc.">
        <title>Draft Genome Sequence of D-Branched-Chain Amino Acid Producer Lactobacillus otakiensis JCM 15040T, Isolated from a Traditional Japanese Pickle.</title>
        <authorList>
            <person name="Doi K."/>
            <person name="Mori K."/>
            <person name="Mutaguchi Y."/>
            <person name="Tashiro K."/>
            <person name="Fujino Y."/>
            <person name="Ohmori T."/>
            <person name="Kuhara S."/>
            <person name="Ohshima T."/>
        </authorList>
    </citation>
    <scope>NUCLEOTIDE SEQUENCE [LARGE SCALE GENOMIC DNA]</scope>
    <source>
        <strain evidence="3">JCM 15040</strain>
    </source>
</reference>
<dbReference type="RefSeq" id="WP_020281555.1">
    <property type="nucleotide sequence ID" value="NZ_AZED01000003.1"/>
</dbReference>
<name>S4PQD7_9LACO</name>
<dbReference type="InterPro" id="IPR039422">
    <property type="entry name" value="MarR/SlyA-like"/>
</dbReference>
<dbReference type="STRING" id="1423780.FD05_GL001907"/>
<dbReference type="AlphaFoldDB" id="S4PQD7"/>
<dbReference type="GO" id="GO:0003700">
    <property type="term" value="F:DNA-binding transcription factor activity"/>
    <property type="evidence" value="ECO:0007669"/>
    <property type="project" value="InterPro"/>
</dbReference>
<sequence length="149" mass="17480">MKNDQLGPLIKAVNTLFERELDNQLSAANDVPYLTGTQARLLGYLLTHEDTVVYQRDLENIFYLSRPTINGLVKRLRENHFITVLPSPEDKRFKQVQLTQKTREQMQAHQKDFETLFAQIEERMTQGMSQSDVQKFRELLELSVRNLQK</sequence>
<dbReference type="GO" id="GO:0006950">
    <property type="term" value="P:response to stress"/>
    <property type="evidence" value="ECO:0007669"/>
    <property type="project" value="TreeGrafter"/>
</dbReference>
<dbReference type="Pfam" id="PF12802">
    <property type="entry name" value="MarR_2"/>
    <property type="match status" value="1"/>
</dbReference>
<accession>S4PQD7</accession>
<evidence type="ECO:0000313" key="2">
    <source>
        <dbReference type="EMBL" id="GAD17115.1"/>
    </source>
</evidence>
<protein>
    <recommendedName>
        <fullName evidence="1">HTH marR-type domain-containing protein</fullName>
    </recommendedName>
</protein>
<proteinExistence type="predicted"/>
<dbReference type="PANTHER" id="PTHR33164:SF43">
    <property type="entry name" value="HTH-TYPE TRANSCRIPTIONAL REPRESSOR YETL"/>
    <property type="match status" value="1"/>
</dbReference>
<dbReference type="Proteomes" id="UP000016361">
    <property type="component" value="Unassembled WGS sequence"/>
</dbReference>
<keyword evidence="3" id="KW-1185">Reference proteome</keyword>
<dbReference type="PANTHER" id="PTHR33164">
    <property type="entry name" value="TRANSCRIPTIONAL REGULATOR, MARR FAMILY"/>
    <property type="match status" value="1"/>
</dbReference>
<dbReference type="Gene3D" id="1.10.10.10">
    <property type="entry name" value="Winged helix-like DNA-binding domain superfamily/Winged helix DNA-binding domain"/>
    <property type="match status" value="1"/>
</dbReference>
<dbReference type="SMART" id="SM00347">
    <property type="entry name" value="HTH_MARR"/>
    <property type="match status" value="1"/>
</dbReference>
<gene>
    <name evidence="2" type="ORF">LOT_1653</name>
</gene>
<dbReference type="SUPFAM" id="SSF46785">
    <property type="entry name" value="Winged helix' DNA-binding domain"/>
    <property type="match status" value="1"/>
</dbReference>
<dbReference type="OrthoDB" id="2297442at2"/>
<dbReference type="eggNOG" id="COG1846">
    <property type="taxonomic scope" value="Bacteria"/>
</dbReference>
<dbReference type="InterPro" id="IPR036390">
    <property type="entry name" value="WH_DNA-bd_sf"/>
</dbReference>
<organism evidence="2 3">
    <name type="scientific">Lentilactobacillus otakiensis DSM 19908 = JCM 15040</name>
    <dbReference type="NCBI Taxonomy" id="1423780"/>
    <lineage>
        <taxon>Bacteria</taxon>
        <taxon>Bacillati</taxon>
        <taxon>Bacillota</taxon>
        <taxon>Bacilli</taxon>
        <taxon>Lactobacillales</taxon>
        <taxon>Lactobacillaceae</taxon>
        <taxon>Lentilactobacillus</taxon>
    </lineage>
</organism>
<dbReference type="InterPro" id="IPR000835">
    <property type="entry name" value="HTH_MarR-typ"/>
</dbReference>